<proteinExistence type="predicted"/>
<evidence type="ECO:0000256" key="1">
    <source>
        <dbReference type="SAM" id="Phobius"/>
    </source>
</evidence>
<comment type="caution">
    <text evidence="2">The sequence shown here is derived from an EMBL/GenBank/DDBJ whole genome shotgun (WGS) entry which is preliminary data.</text>
</comment>
<keyword evidence="1" id="KW-0812">Transmembrane</keyword>
<sequence>MATNPDDAPGTPRKASHWRAVRIVAWSLLGLRRNARHHQDQEKLPPLLLVFVALGAMLALVLTLIAVVHWVGG</sequence>
<keyword evidence="1" id="KW-1133">Transmembrane helix</keyword>
<gene>
    <name evidence="2" type="ORF">GCM10022279_18910</name>
</gene>
<dbReference type="EMBL" id="BAABBP010000014">
    <property type="protein sequence ID" value="GAA3995498.1"/>
    <property type="molecule type" value="Genomic_DNA"/>
</dbReference>
<protein>
    <recommendedName>
        <fullName evidence="4">DUF2970 domain-containing protein</fullName>
    </recommendedName>
</protein>
<name>A0ABP7RC10_9BURK</name>
<dbReference type="Proteomes" id="UP001501627">
    <property type="component" value="Unassembled WGS sequence"/>
</dbReference>
<keyword evidence="3" id="KW-1185">Reference proteome</keyword>
<dbReference type="RefSeq" id="WP_103045542.1">
    <property type="nucleotide sequence ID" value="NZ_BAABBP010000014.1"/>
</dbReference>
<reference evidence="3" key="1">
    <citation type="journal article" date="2019" name="Int. J. Syst. Evol. Microbiol.">
        <title>The Global Catalogue of Microorganisms (GCM) 10K type strain sequencing project: providing services to taxonomists for standard genome sequencing and annotation.</title>
        <authorList>
            <consortium name="The Broad Institute Genomics Platform"/>
            <consortium name="The Broad Institute Genome Sequencing Center for Infectious Disease"/>
            <person name="Wu L."/>
            <person name="Ma J."/>
        </authorList>
    </citation>
    <scope>NUCLEOTIDE SEQUENCE [LARGE SCALE GENOMIC DNA]</scope>
    <source>
        <strain evidence="3">JCM 17561</strain>
    </source>
</reference>
<evidence type="ECO:0008006" key="4">
    <source>
        <dbReference type="Google" id="ProtNLM"/>
    </source>
</evidence>
<evidence type="ECO:0000313" key="3">
    <source>
        <dbReference type="Proteomes" id="UP001501627"/>
    </source>
</evidence>
<evidence type="ECO:0000313" key="2">
    <source>
        <dbReference type="EMBL" id="GAA3995498.1"/>
    </source>
</evidence>
<organism evidence="2 3">
    <name type="scientific">Comamonas faecalis</name>
    <dbReference type="NCBI Taxonomy" id="1387849"/>
    <lineage>
        <taxon>Bacteria</taxon>
        <taxon>Pseudomonadati</taxon>
        <taxon>Pseudomonadota</taxon>
        <taxon>Betaproteobacteria</taxon>
        <taxon>Burkholderiales</taxon>
        <taxon>Comamonadaceae</taxon>
        <taxon>Comamonas</taxon>
    </lineage>
</organism>
<feature type="transmembrane region" description="Helical" evidence="1">
    <location>
        <begin position="47"/>
        <end position="71"/>
    </location>
</feature>
<accession>A0ABP7RC10</accession>
<dbReference type="InterPro" id="IPR021344">
    <property type="entry name" value="DUF2970"/>
</dbReference>
<dbReference type="Pfam" id="PF11174">
    <property type="entry name" value="DUF2970"/>
    <property type="match status" value="1"/>
</dbReference>
<keyword evidence="1" id="KW-0472">Membrane</keyword>